<comment type="caution">
    <text evidence="1">The sequence shown here is derived from an EMBL/GenBank/DDBJ whole genome shotgun (WGS) entry which is preliminary data.</text>
</comment>
<reference evidence="1 2" key="1">
    <citation type="submission" date="2019-09" db="EMBL/GenBank/DDBJ databases">
        <title>The draft genomes of Allium pathogen Pseudomonas sp.</title>
        <authorList>
            <person name="Fujikawa T."/>
            <person name="Sawada H."/>
        </authorList>
    </citation>
    <scope>NUCLEOTIDE SEQUENCE [LARGE SCALE GENOMIC DNA]</scope>
    <source>
        <strain evidence="1 2">MAFF 730085</strain>
    </source>
</reference>
<evidence type="ECO:0000313" key="1">
    <source>
        <dbReference type="EMBL" id="MPQ84512.1"/>
    </source>
</evidence>
<organism evidence="1 2">
    <name type="scientific">Pseudomonas kitaguniensis</name>
    <dbReference type="NCBI Taxonomy" id="2607908"/>
    <lineage>
        <taxon>Bacteria</taxon>
        <taxon>Pseudomonadati</taxon>
        <taxon>Pseudomonadota</taxon>
        <taxon>Gammaproteobacteria</taxon>
        <taxon>Pseudomonadales</taxon>
        <taxon>Pseudomonadaceae</taxon>
        <taxon>Pseudomonas</taxon>
    </lineage>
</organism>
<sequence>MTQPIESPTGIPVVTASTADVVAGPWPNYSNCRGLAERDRWEVYAMAKASRGALEDRGVVMTETYDAFIARVTRELDI</sequence>
<dbReference type="AlphaFoldDB" id="A0A5N7JSX7"/>
<evidence type="ECO:0000313" key="2">
    <source>
        <dbReference type="Proteomes" id="UP000325438"/>
    </source>
</evidence>
<dbReference type="Proteomes" id="UP000325438">
    <property type="component" value="Unassembled WGS sequence"/>
</dbReference>
<protein>
    <submittedName>
        <fullName evidence="1">Uncharacterized protein</fullName>
    </submittedName>
</protein>
<gene>
    <name evidence="1" type="ORF">F0170_11250</name>
</gene>
<dbReference type="EMBL" id="VUBA01000059">
    <property type="protein sequence ID" value="MPQ84512.1"/>
    <property type="molecule type" value="Genomic_DNA"/>
</dbReference>
<name>A0A5N7JSX7_9PSED</name>
<accession>A0A5N7JSX7</accession>
<proteinExistence type="predicted"/>
<dbReference type="RefSeq" id="WP_152749382.1">
    <property type="nucleotide sequence ID" value="NZ_VUBA01000059.1"/>
</dbReference>